<feature type="domain" description="Protein kinase" evidence="5">
    <location>
        <begin position="192"/>
        <end position="449"/>
    </location>
</feature>
<dbReference type="GO" id="GO:0005737">
    <property type="term" value="C:cytoplasm"/>
    <property type="evidence" value="ECO:0007669"/>
    <property type="project" value="TreeGrafter"/>
</dbReference>
<keyword evidence="6" id="KW-0723">Serine/threonine-protein kinase</keyword>
<dbReference type="Proteomes" id="UP001303889">
    <property type="component" value="Unassembled WGS sequence"/>
</dbReference>
<evidence type="ECO:0000256" key="1">
    <source>
        <dbReference type="ARBA" id="ARBA00022741"/>
    </source>
</evidence>
<reference evidence="6" key="2">
    <citation type="submission" date="2023-05" db="EMBL/GenBank/DDBJ databases">
        <authorList>
            <consortium name="Lawrence Berkeley National Laboratory"/>
            <person name="Steindorff A."/>
            <person name="Hensen N."/>
            <person name="Bonometti L."/>
            <person name="Westerberg I."/>
            <person name="Brannstrom I.O."/>
            <person name="Guillou S."/>
            <person name="Cros-Aarteil S."/>
            <person name="Calhoun S."/>
            <person name="Haridas S."/>
            <person name="Kuo A."/>
            <person name="Mondo S."/>
            <person name="Pangilinan J."/>
            <person name="Riley R."/>
            <person name="Labutti K."/>
            <person name="Andreopoulos B."/>
            <person name="Lipzen A."/>
            <person name="Chen C."/>
            <person name="Yanf M."/>
            <person name="Daum C."/>
            <person name="Ng V."/>
            <person name="Clum A."/>
            <person name="Ohm R."/>
            <person name="Martin F."/>
            <person name="Silar P."/>
            <person name="Natvig D."/>
            <person name="Lalanne C."/>
            <person name="Gautier V."/>
            <person name="Ament-Velasquez S.L."/>
            <person name="Kruys A."/>
            <person name="Hutchinson M.I."/>
            <person name="Powell A.J."/>
            <person name="Barry K."/>
            <person name="Miller A.N."/>
            <person name="Grigoriev I.V."/>
            <person name="Debuchy R."/>
            <person name="Gladieux P."/>
            <person name="Thoren M.H."/>
            <person name="Johannesson H."/>
        </authorList>
    </citation>
    <scope>NUCLEOTIDE SEQUENCE</scope>
    <source>
        <strain evidence="6">CBS 103.79</strain>
    </source>
</reference>
<name>A0AAN6RVI5_9PEZI</name>
<keyword evidence="7" id="KW-1185">Reference proteome</keyword>
<dbReference type="PANTHER" id="PTHR44167">
    <property type="entry name" value="OVARIAN-SPECIFIC SERINE/THREONINE-PROTEIN KINASE LOK-RELATED"/>
    <property type="match status" value="1"/>
</dbReference>
<proteinExistence type="predicted"/>
<dbReference type="Gene3D" id="1.10.510.10">
    <property type="entry name" value="Transferase(Phosphotransferase) domain 1"/>
    <property type="match status" value="1"/>
</dbReference>
<sequence>MARPANPAALFHLHPDNRHFVSDVTEEGELGLEVGFHVASVPSRPNVSGVHVSLEIHPDTLVVLLSTRSKRASSVAVRVEAKTADKPGEAPPPAPGLALRPGETVEGDCVLSYGVIYTVTIAGHHFRLVWRDEDPLSFRKQAIEHYTAAMERQVQGNVRSRFLPTEPDSEAHTWHNTRIHTAKPPPVKETEAAPRVRIGGGQFGSIYRVAEDINGHAFAVKVIHLHKYPDPEQARALAHREINALKRLKHKNIIKCLGCAKWDTNDPEVFMPLRLGSLTNLVKVPDRNKVELPDDQLSGAVLEQMLSALDYLDWHTMCHCDVKPDNIVYYWLLGVGREKVYTFQLADFGLANYRQHAQTYCGTGFYIAPKIQDGAFPQSPKMDVWSLFATIADIHPQFKFPPENAQSYHRHILPAIRAAALTVPRLAPMVRENPVYRPSAAQMLVAPPEGRGLTTTRGTVPPMPELPTSQAVFRVGHPRDGPEIACWPLSLGPSPARNFPSRPQQAQSPGHGVKQPTDAAAFGLVNPITGRAPNWLDDSDLLRRP</sequence>
<evidence type="ECO:0000256" key="4">
    <source>
        <dbReference type="SAM" id="MobiDB-lite"/>
    </source>
</evidence>
<evidence type="ECO:0000313" key="6">
    <source>
        <dbReference type="EMBL" id="KAK3904023.1"/>
    </source>
</evidence>
<evidence type="ECO:0000313" key="7">
    <source>
        <dbReference type="Proteomes" id="UP001303889"/>
    </source>
</evidence>
<accession>A0AAN6RVI5</accession>
<dbReference type="InterPro" id="IPR000719">
    <property type="entry name" value="Prot_kinase_dom"/>
</dbReference>
<gene>
    <name evidence="6" type="ORF">C8A05DRAFT_42858</name>
</gene>
<dbReference type="EMBL" id="MU855418">
    <property type="protein sequence ID" value="KAK3904023.1"/>
    <property type="molecule type" value="Genomic_DNA"/>
</dbReference>
<dbReference type="PANTHER" id="PTHR44167:SF24">
    <property type="entry name" value="SERINE_THREONINE-PROTEIN KINASE CHK2"/>
    <property type="match status" value="1"/>
</dbReference>
<dbReference type="Pfam" id="PF00069">
    <property type="entry name" value="Pkinase"/>
    <property type="match status" value="1"/>
</dbReference>
<reference evidence="6" key="1">
    <citation type="journal article" date="2023" name="Mol. Phylogenet. Evol.">
        <title>Genome-scale phylogeny and comparative genomics of the fungal order Sordariales.</title>
        <authorList>
            <person name="Hensen N."/>
            <person name="Bonometti L."/>
            <person name="Westerberg I."/>
            <person name="Brannstrom I.O."/>
            <person name="Guillou S."/>
            <person name="Cros-Aarteil S."/>
            <person name="Calhoun S."/>
            <person name="Haridas S."/>
            <person name="Kuo A."/>
            <person name="Mondo S."/>
            <person name="Pangilinan J."/>
            <person name="Riley R."/>
            <person name="LaButti K."/>
            <person name="Andreopoulos B."/>
            <person name="Lipzen A."/>
            <person name="Chen C."/>
            <person name="Yan M."/>
            <person name="Daum C."/>
            <person name="Ng V."/>
            <person name="Clum A."/>
            <person name="Steindorff A."/>
            <person name="Ohm R.A."/>
            <person name="Martin F."/>
            <person name="Silar P."/>
            <person name="Natvig D.O."/>
            <person name="Lalanne C."/>
            <person name="Gautier V."/>
            <person name="Ament-Velasquez S.L."/>
            <person name="Kruys A."/>
            <person name="Hutchinson M.I."/>
            <person name="Powell A.J."/>
            <person name="Barry K."/>
            <person name="Miller A.N."/>
            <person name="Grigoriev I.V."/>
            <person name="Debuchy R."/>
            <person name="Gladieux P."/>
            <person name="Hiltunen Thoren M."/>
            <person name="Johannesson H."/>
        </authorList>
    </citation>
    <scope>NUCLEOTIDE SEQUENCE</scope>
    <source>
        <strain evidence="6">CBS 103.79</strain>
    </source>
</reference>
<dbReference type="InterPro" id="IPR017441">
    <property type="entry name" value="Protein_kinase_ATP_BS"/>
</dbReference>
<feature type="region of interest" description="Disordered" evidence="4">
    <location>
        <begin position="495"/>
        <end position="517"/>
    </location>
</feature>
<dbReference type="CDD" id="cd00180">
    <property type="entry name" value="PKc"/>
    <property type="match status" value="1"/>
</dbReference>
<organism evidence="6 7">
    <name type="scientific">Staphylotrichum tortipilum</name>
    <dbReference type="NCBI Taxonomy" id="2831512"/>
    <lineage>
        <taxon>Eukaryota</taxon>
        <taxon>Fungi</taxon>
        <taxon>Dikarya</taxon>
        <taxon>Ascomycota</taxon>
        <taxon>Pezizomycotina</taxon>
        <taxon>Sordariomycetes</taxon>
        <taxon>Sordariomycetidae</taxon>
        <taxon>Sordariales</taxon>
        <taxon>Chaetomiaceae</taxon>
        <taxon>Staphylotrichum</taxon>
    </lineage>
</organism>
<comment type="caution">
    <text evidence="6">The sequence shown here is derived from an EMBL/GenBank/DDBJ whole genome shotgun (WGS) entry which is preliminary data.</text>
</comment>
<dbReference type="AlphaFoldDB" id="A0AAN6RVI5"/>
<dbReference type="InterPro" id="IPR011009">
    <property type="entry name" value="Kinase-like_dom_sf"/>
</dbReference>
<dbReference type="SMART" id="SM00220">
    <property type="entry name" value="S_TKc"/>
    <property type="match status" value="1"/>
</dbReference>
<keyword evidence="1 3" id="KW-0547">Nucleotide-binding</keyword>
<keyword evidence="6" id="KW-0418">Kinase</keyword>
<dbReference type="PROSITE" id="PS00107">
    <property type="entry name" value="PROTEIN_KINASE_ATP"/>
    <property type="match status" value="1"/>
</dbReference>
<dbReference type="GO" id="GO:0005524">
    <property type="term" value="F:ATP binding"/>
    <property type="evidence" value="ECO:0007669"/>
    <property type="project" value="UniProtKB-UniRule"/>
</dbReference>
<keyword evidence="6" id="KW-0808">Transferase</keyword>
<dbReference type="InterPro" id="IPR008271">
    <property type="entry name" value="Ser/Thr_kinase_AS"/>
</dbReference>
<evidence type="ECO:0000256" key="2">
    <source>
        <dbReference type="ARBA" id="ARBA00022840"/>
    </source>
</evidence>
<dbReference type="GO" id="GO:0004674">
    <property type="term" value="F:protein serine/threonine kinase activity"/>
    <property type="evidence" value="ECO:0007669"/>
    <property type="project" value="UniProtKB-KW"/>
</dbReference>
<keyword evidence="2 3" id="KW-0067">ATP-binding</keyword>
<evidence type="ECO:0000256" key="3">
    <source>
        <dbReference type="PROSITE-ProRule" id="PRU10141"/>
    </source>
</evidence>
<dbReference type="PROSITE" id="PS00108">
    <property type="entry name" value="PROTEIN_KINASE_ST"/>
    <property type="match status" value="1"/>
</dbReference>
<evidence type="ECO:0000259" key="5">
    <source>
        <dbReference type="PROSITE" id="PS50011"/>
    </source>
</evidence>
<protein>
    <submittedName>
        <fullName evidence="6">Serine/threonine protein kinase</fullName>
    </submittedName>
</protein>
<dbReference type="GO" id="GO:0005634">
    <property type="term" value="C:nucleus"/>
    <property type="evidence" value="ECO:0007669"/>
    <property type="project" value="TreeGrafter"/>
</dbReference>
<dbReference type="PROSITE" id="PS50011">
    <property type="entry name" value="PROTEIN_KINASE_DOM"/>
    <property type="match status" value="1"/>
</dbReference>
<dbReference type="GO" id="GO:0044773">
    <property type="term" value="P:mitotic DNA damage checkpoint signaling"/>
    <property type="evidence" value="ECO:0007669"/>
    <property type="project" value="TreeGrafter"/>
</dbReference>
<dbReference type="Gene3D" id="3.30.200.20">
    <property type="entry name" value="Phosphorylase Kinase, domain 1"/>
    <property type="match status" value="1"/>
</dbReference>
<feature type="binding site" evidence="3">
    <location>
        <position position="221"/>
    </location>
    <ligand>
        <name>ATP</name>
        <dbReference type="ChEBI" id="CHEBI:30616"/>
    </ligand>
</feature>
<dbReference type="SUPFAM" id="SSF56112">
    <property type="entry name" value="Protein kinase-like (PK-like)"/>
    <property type="match status" value="1"/>
</dbReference>